<organism evidence="2 3">
    <name type="scientific">Hymenoscyphus albidus</name>
    <dbReference type="NCBI Taxonomy" id="595503"/>
    <lineage>
        <taxon>Eukaryota</taxon>
        <taxon>Fungi</taxon>
        <taxon>Dikarya</taxon>
        <taxon>Ascomycota</taxon>
        <taxon>Pezizomycotina</taxon>
        <taxon>Leotiomycetes</taxon>
        <taxon>Helotiales</taxon>
        <taxon>Helotiaceae</taxon>
        <taxon>Hymenoscyphus</taxon>
    </lineage>
</organism>
<feature type="compositionally biased region" description="Basic residues" evidence="1">
    <location>
        <begin position="126"/>
        <end position="135"/>
    </location>
</feature>
<name>A0A9N9Q085_9HELO</name>
<dbReference type="AlphaFoldDB" id="A0A9N9Q085"/>
<proteinExistence type="predicted"/>
<comment type="caution">
    <text evidence="2">The sequence shown here is derived from an EMBL/GenBank/DDBJ whole genome shotgun (WGS) entry which is preliminary data.</text>
</comment>
<evidence type="ECO:0000313" key="2">
    <source>
        <dbReference type="EMBL" id="CAG8974685.1"/>
    </source>
</evidence>
<feature type="region of interest" description="Disordered" evidence="1">
    <location>
        <begin position="49"/>
        <end position="74"/>
    </location>
</feature>
<accession>A0A9N9Q085</accession>
<feature type="compositionally biased region" description="Acidic residues" evidence="1">
    <location>
        <begin position="52"/>
        <end position="62"/>
    </location>
</feature>
<dbReference type="Proteomes" id="UP000701801">
    <property type="component" value="Unassembled WGS sequence"/>
</dbReference>
<sequence>MPFNQLQRRDSWPPTIVHLRSKHNPRTDTFESFETSSIDENPFSYFLTSPDDTGDFDDDEDLSAGIESSNSRKPIIREVSPSSLQRVPLPPIDDEDEEEDDFLPEMPLTLKDFTRRYTSPSSPPRKVSRTVKHHIPTGLGITIPESWSSSARGRASVKKSPEQGRDRGRARSLSARRPQSWRLPSPDIWSIEEEEEDESKRADTPEIPDITLNTPTNEHVYHLAAPEPALKKRKRVHWAI</sequence>
<evidence type="ECO:0000313" key="3">
    <source>
        <dbReference type="Proteomes" id="UP000701801"/>
    </source>
</evidence>
<gene>
    <name evidence="2" type="ORF">HYALB_00006420</name>
</gene>
<feature type="region of interest" description="Disordered" evidence="1">
    <location>
        <begin position="1"/>
        <end position="28"/>
    </location>
</feature>
<reference evidence="2" key="1">
    <citation type="submission" date="2021-07" db="EMBL/GenBank/DDBJ databases">
        <authorList>
            <person name="Durling M."/>
        </authorList>
    </citation>
    <scope>NUCLEOTIDE SEQUENCE</scope>
</reference>
<feature type="region of interest" description="Disordered" evidence="1">
    <location>
        <begin position="114"/>
        <end position="226"/>
    </location>
</feature>
<evidence type="ECO:0000256" key="1">
    <source>
        <dbReference type="SAM" id="MobiDB-lite"/>
    </source>
</evidence>
<dbReference type="EMBL" id="CAJVRM010000113">
    <property type="protein sequence ID" value="CAG8974685.1"/>
    <property type="molecule type" value="Genomic_DNA"/>
</dbReference>
<protein>
    <submittedName>
        <fullName evidence="2">Uncharacterized protein</fullName>
    </submittedName>
</protein>
<keyword evidence="3" id="KW-1185">Reference proteome</keyword>
<dbReference type="OrthoDB" id="3439027at2759"/>
<feature type="compositionally biased region" description="Basic and acidic residues" evidence="1">
    <location>
        <begin position="159"/>
        <end position="169"/>
    </location>
</feature>